<proteinExistence type="inferred from homology"/>
<dbReference type="KEGG" id="salh:HMF8227_02405"/>
<dbReference type="SMART" id="SM00636">
    <property type="entry name" value="Glyco_18"/>
    <property type="match status" value="1"/>
</dbReference>
<keyword evidence="5" id="KW-0146">Chitin degradation</keyword>
<feature type="region of interest" description="Disordered" evidence="10">
    <location>
        <begin position="128"/>
        <end position="154"/>
    </location>
</feature>
<dbReference type="InterPro" id="IPR013540">
    <property type="entry name" value="ChitinaseA_N"/>
</dbReference>
<dbReference type="Gene3D" id="3.20.20.80">
    <property type="entry name" value="Glycosidases"/>
    <property type="match status" value="1"/>
</dbReference>
<dbReference type="GO" id="GO:0008843">
    <property type="term" value="F:endochitinase activity"/>
    <property type="evidence" value="ECO:0007669"/>
    <property type="project" value="UniProtKB-EC"/>
</dbReference>
<dbReference type="CDD" id="cd06548">
    <property type="entry name" value="GH18_chitinase"/>
    <property type="match status" value="1"/>
</dbReference>
<dbReference type="GO" id="GO:0030246">
    <property type="term" value="F:carbohydrate binding"/>
    <property type="evidence" value="ECO:0007669"/>
    <property type="project" value="InterPro"/>
</dbReference>
<feature type="compositionally biased region" description="Basic and acidic residues" evidence="10">
    <location>
        <begin position="130"/>
        <end position="141"/>
    </location>
</feature>
<dbReference type="InterPro" id="IPR013783">
    <property type="entry name" value="Ig-like_fold"/>
</dbReference>
<dbReference type="GO" id="GO:0006032">
    <property type="term" value="P:chitin catabolic process"/>
    <property type="evidence" value="ECO:0007669"/>
    <property type="project" value="UniProtKB-KW"/>
</dbReference>
<dbReference type="SUPFAM" id="SSF51055">
    <property type="entry name" value="Carbohydrate binding domain"/>
    <property type="match status" value="2"/>
</dbReference>
<dbReference type="InterPro" id="IPR022409">
    <property type="entry name" value="PKD/Chitinase_dom"/>
</dbReference>
<dbReference type="Proteomes" id="UP000245728">
    <property type="component" value="Chromosome"/>
</dbReference>
<comment type="catalytic activity">
    <reaction evidence="1">
        <text>Random endo-hydrolysis of N-acetyl-beta-D-glucosaminide (1-&gt;4)-beta-linkages in chitin and chitodextrins.</text>
        <dbReference type="EC" id="3.2.1.14"/>
    </reaction>
</comment>
<evidence type="ECO:0000256" key="7">
    <source>
        <dbReference type="ARBA" id="ARBA00023295"/>
    </source>
</evidence>
<evidence type="ECO:0000256" key="2">
    <source>
        <dbReference type="ARBA" id="ARBA00009121"/>
    </source>
</evidence>
<dbReference type="Pfam" id="PF08329">
    <property type="entry name" value="ChitinaseA_N"/>
    <property type="match status" value="1"/>
</dbReference>
<dbReference type="PANTHER" id="PTHR11177">
    <property type="entry name" value="CHITINASE"/>
    <property type="match status" value="1"/>
</dbReference>
<dbReference type="InterPro" id="IPR017853">
    <property type="entry name" value="GH"/>
</dbReference>
<keyword evidence="14" id="KW-1185">Reference proteome</keyword>
<feature type="chain" id="PRO_5015726391" description="chitinase" evidence="11">
    <location>
        <begin position="23"/>
        <end position="964"/>
    </location>
</feature>
<sequence length="964" mass="102225">MKKSLNYLPLLPMLGLSASAFAAAPGPASIDWMESNYAIIEIDETASSYSNLITIKDYAEIPVSWSKYSGDTATSAKYLLNGTLIKEQALSSSGASQTGSVILQVDTGGQYELDVHLCNADGCTPASETKPVKVEDTDGSHMDPLVLNDGENNRPYDNKSDSVVGAYFVEWGVYGRKFPVDKVPAYNLTHILYGFIPICGPNDSLKTANSSGHNALLNSCQGQEDFTVTLHDIYAAVNKTESGQTFGDSYKGNFGQLMALKQAYPDLKIVPSIGGWTLSDPFYYFGDDAKRATFIASVKEFLKTWKFFDGVDIDWEFPGGGGANPNLGNRSTDGQTYHLLMQELRQMLDELELETGREYELTSAIGVGRSKLEVVDYGAVQQYMDYIFMMSYDFYGAWDTNKLGHQTGLYAPDFRPGDQQTQDFTVHGATQQLLAQGVSPSKLVVGAAMYGRGWSGVSGYDSTSHMTGQGTGAVEGTWEAGVVDYREIASHIASGSWDYYYDSTAQAPYIFNPTSGDLITYDNPRSVIAKGGYVQSQGLAGLFAWEIDADNGDILNAMHEGLGHGEGNNNRTPVANAGLDQTVTTPATIILDGSASSDPDGDALSYSWTQTAGSAVSLSDTAAASPSFDAAEVSATETLSFELTVSDGALSASDVVSVTLEPAQSSNTAPVANAGSDQQATSGDSVILSAASSSDADGDSLSYQWQQTGGTLVSLAGAAQAEAQFTAPTVSANETLTFMVTVSDGDKSDTDSVIVTVAPSGSNSAPVIEIASTASMAEKQSITLTANVSDADGDAVSVSWSVPSALSTSGINSDSVTITASEVSADTDYQLTVTADDGIDTTSATVMLTVTNTADGNTCDATDPNAANYPAWDAGTVYNAPDRVSYDNLVWEAQWWTQGNTPANDGGVWSLISDVEFPWNATTAYNGGDTVNHNDRRYEAKWWTQGEEPGVSNSWLDIGAASCQ</sequence>
<organism evidence="13 14">
    <name type="scientific">Saliniradius amylolyticus</name>
    <dbReference type="NCBI Taxonomy" id="2183582"/>
    <lineage>
        <taxon>Bacteria</taxon>
        <taxon>Pseudomonadati</taxon>
        <taxon>Pseudomonadota</taxon>
        <taxon>Gammaproteobacteria</taxon>
        <taxon>Alteromonadales</taxon>
        <taxon>Alteromonadaceae</taxon>
        <taxon>Saliniradius</taxon>
    </lineage>
</organism>
<dbReference type="SMART" id="SM00089">
    <property type="entry name" value="PKD"/>
    <property type="match status" value="4"/>
</dbReference>
<protein>
    <recommendedName>
        <fullName evidence="3">chitinase</fullName>
        <ecNumber evidence="3">3.2.1.14</ecNumber>
    </recommendedName>
</protein>
<dbReference type="OrthoDB" id="9775889at2"/>
<dbReference type="RefSeq" id="WP_109340392.1">
    <property type="nucleotide sequence ID" value="NZ_CP029347.1"/>
</dbReference>
<feature type="region of interest" description="Disordered" evidence="10">
    <location>
        <begin position="663"/>
        <end position="684"/>
    </location>
</feature>
<dbReference type="CDD" id="cd02848">
    <property type="entry name" value="E_set_Chitinase_N"/>
    <property type="match status" value="1"/>
</dbReference>
<dbReference type="InterPro" id="IPR014756">
    <property type="entry name" value="Ig_E-set"/>
</dbReference>
<reference evidence="13 14" key="1">
    <citation type="submission" date="2018-05" db="EMBL/GenBank/DDBJ databases">
        <title>Salinimonas sp. HMF8227 Genome sequencing and assembly.</title>
        <authorList>
            <person name="Kang H."/>
            <person name="Kang J."/>
            <person name="Cha I."/>
            <person name="Kim H."/>
            <person name="Joh K."/>
        </authorList>
    </citation>
    <scope>NUCLEOTIDE SEQUENCE [LARGE SCALE GENOMIC DNA]</scope>
    <source>
        <strain evidence="13 14">HMF8227</strain>
    </source>
</reference>
<dbReference type="GO" id="GO:0000272">
    <property type="term" value="P:polysaccharide catabolic process"/>
    <property type="evidence" value="ECO:0007669"/>
    <property type="project" value="UniProtKB-KW"/>
</dbReference>
<dbReference type="InterPro" id="IPR050314">
    <property type="entry name" value="Glycosyl_Hydrlase_18"/>
</dbReference>
<dbReference type="GO" id="GO:0008061">
    <property type="term" value="F:chitin binding"/>
    <property type="evidence" value="ECO:0007669"/>
    <property type="project" value="InterPro"/>
</dbReference>
<dbReference type="InterPro" id="IPR001223">
    <property type="entry name" value="Glyco_hydro18_cat"/>
</dbReference>
<evidence type="ECO:0000313" key="14">
    <source>
        <dbReference type="Proteomes" id="UP000245728"/>
    </source>
</evidence>
<dbReference type="SUPFAM" id="SSF81296">
    <property type="entry name" value="E set domains"/>
    <property type="match status" value="1"/>
</dbReference>
<dbReference type="InterPro" id="IPR035986">
    <property type="entry name" value="PKD_dom_sf"/>
</dbReference>
<dbReference type="SUPFAM" id="SSF49299">
    <property type="entry name" value="PKD domain"/>
    <property type="match status" value="1"/>
</dbReference>
<evidence type="ECO:0000256" key="9">
    <source>
        <dbReference type="RuleBase" id="RU000489"/>
    </source>
</evidence>
<dbReference type="Gene3D" id="2.10.10.20">
    <property type="entry name" value="Carbohydrate-binding module superfamily 5/12"/>
    <property type="match status" value="2"/>
</dbReference>
<dbReference type="Pfam" id="PF22352">
    <property type="entry name" value="K319L-like_PKD"/>
    <property type="match status" value="2"/>
</dbReference>
<evidence type="ECO:0000256" key="10">
    <source>
        <dbReference type="SAM" id="MobiDB-lite"/>
    </source>
</evidence>
<dbReference type="GO" id="GO:0005576">
    <property type="term" value="C:extracellular region"/>
    <property type="evidence" value="ECO:0007669"/>
    <property type="project" value="InterPro"/>
</dbReference>
<feature type="domain" description="GH18" evidence="12">
    <location>
        <begin position="162"/>
        <end position="565"/>
    </location>
</feature>
<feature type="signal peptide" evidence="11">
    <location>
        <begin position="1"/>
        <end position="22"/>
    </location>
</feature>
<dbReference type="InterPro" id="IPR001579">
    <property type="entry name" value="Glyco_hydro_18_chit_AS"/>
</dbReference>
<dbReference type="SMART" id="SM00495">
    <property type="entry name" value="ChtBD3"/>
    <property type="match status" value="2"/>
</dbReference>
<dbReference type="PROSITE" id="PS51910">
    <property type="entry name" value="GH18_2"/>
    <property type="match status" value="1"/>
</dbReference>
<dbReference type="Pfam" id="PF00704">
    <property type="entry name" value="Glyco_hydro_18"/>
    <property type="match status" value="1"/>
</dbReference>
<evidence type="ECO:0000256" key="8">
    <source>
        <dbReference type="ARBA" id="ARBA00023326"/>
    </source>
</evidence>
<dbReference type="InterPro" id="IPR029070">
    <property type="entry name" value="Chitinase_insertion_sf"/>
</dbReference>
<evidence type="ECO:0000256" key="4">
    <source>
        <dbReference type="ARBA" id="ARBA00022801"/>
    </source>
</evidence>
<dbReference type="InterPro" id="IPR003610">
    <property type="entry name" value="CBM5/12"/>
</dbReference>
<dbReference type="CDD" id="cd12215">
    <property type="entry name" value="ChiC_BD"/>
    <property type="match status" value="2"/>
</dbReference>
<dbReference type="Gene3D" id="2.60.40.10">
    <property type="entry name" value="Immunoglobulins"/>
    <property type="match status" value="4"/>
</dbReference>
<evidence type="ECO:0000256" key="3">
    <source>
        <dbReference type="ARBA" id="ARBA00012729"/>
    </source>
</evidence>
<dbReference type="InterPro" id="IPR011583">
    <property type="entry name" value="Chitinase_II/V-like_cat"/>
</dbReference>
<dbReference type="Pfam" id="PF02839">
    <property type="entry name" value="CBM_5_12"/>
    <property type="match status" value="2"/>
</dbReference>
<comment type="similarity">
    <text evidence="2">Belongs to the glycosyl hydrolase 18 family. Chitinase class II subfamily.</text>
</comment>
<dbReference type="SUPFAM" id="SSF51445">
    <property type="entry name" value="(Trans)glycosidases"/>
    <property type="match status" value="1"/>
</dbReference>
<accession>A0A2S2E7B9</accession>
<dbReference type="EMBL" id="CP029347">
    <property type="protein sequence ID" value="AWL12857.1"/>
    <property type="molecule type" value="Genomic_DNA"/>
</dbReference>
<dbReference type="EC" id="3.2.1.14" evidence="3"/>
<evidence type="ECO:0000313" key="13">
    <source>
        <dbReference type="EMBL" id="AWL12857.1"/>
    </source>
</evidence>
<dbReference type="InterPro" id="IPR036573">
    <property type="entry name" value="CBM_sf_5/12"/>
</dbReference>
<dbReference type="SUPFAM" id="SSF54556">
    <property type="entry name" value="Chitinase insertion domain"/>
    <property type="match status" value="1"/>
</dbReference>
<evidence type="ECO:0000256" key="5">
    <source>
        <dbReference type="ARBA" id="ARBA00023024"/>
    </source>
</evidence>
<keyword evidence="8" id="KW-0624">Polysaccharide degradation</keyword>
<dbReference type="Gene3D" id="3.10.50.10">
    <property type="match status" value="1"/>
</dbReference>
<dbReference type="PANTHER" id="PTHR11177:SF317">
    <property type="entry name" value="CHITINASE 12-RELATED"/>
    <property type="match status" value="1"/>
</dbReference>
<evidence type="ECO:0000256" key="1">
    <source>
        <dbReference type="ARBA" id="ARBA00000822"/>
    </source>
</evidence>
<name>A0A2S2E7B9_9ALTE</name>
<evidence type="ECO:0000256" key="11">
    <source>
        <dbReference type="SAM" id="SignalP"/>
    </source>
</evidence>
<keyword evidence="4 9" id="KW-0378">Hydrolase</keyword>
<keyword evidence="6" id="KW-0119">Carbohydrate metabolism</keyword>
<dbReference type="AlphaFoldDB" id="A0A2S2E7B9"/>
<feature type="compositionally biased region" description="Polar residues" evidence="10">
    <location>
        <begin position="663"/>
        <end position="681"/>
    </location>
</feature>
<keyword evidence="11" id="KW-0732">Signal</keyword>
<gene>
    <name evidence="13" type="ORF">HMF8227_02405</name>
</gene>
<keyword evidence="7 9" id="KW-0326">Glycosidase</keyword>
<evidence type="ECO:0000259" key="12">
    <source>
        <dbReference type="PROSITE" id="PS51910"/>
    </source>
</evidence>
<dbReference type="PROSITE" id="PS01095">
    <property type="entry name" value="GH18_1"/>
    <property type="match status" value="1"/>
</dbReference>
<evidence type="ECO:0000256" key="6">
    <source>
        <dbReference type="ARBA" id="ARBA00023277"/>
    </source>
</evidence>